<evidence type="ECO:0000313" key="7">
    <source>
        <dbReference type="Proteomes" id="UP001596055"/>
    </source>
</evidence>
<feature type="binding site" evidence="5">
    <location>
        <position position="38"/>
    </location>
    <ligand>
        <name>S-adenosyl-L-methionine</name>
        <dbReference type="ChEBI" id="CHEBI:59789"/>
    </ligand>
</feature>
<feature type="binding site" evidence="5">
    <location>
        <position position="78"/>
    </location>
    <ligand>
        <name>S-adenosyl-L-methionine</name>
        <dbReference type="ChEBI" id="CHEBI:59789"/>
    </ligand>
</feature>
<reference evidence="7" key="1">
    <citation type="journal article" date="2019" name="Int. J. Syst. Evol. Microbiol.">
        <title>The Global Catalogue of Microorganisms (GCM) 10K type strain sequencing project: providing services to taxonomists for standard genome sequencing and annotation.</title>
        <authorList>
            <consortium name="The Broad Institute Genomics Platform"/>
            <consortium name="The Broad Institute Genome Sequencing Center for Infectious Disease"/>
            <person name="Wu L."/>
            <person name="Ma J."/>
        </authorList>
    </citation>
    <scope>NUCLEOTIDE SEQUENCE [LARGE SCALE GENOMIC DNA]</scope>
    <source>
        <strain evidence="7">CGMCC 4.1799</strain>
    </source>
</reference>
<keyword evidence="1 5" id="KW-0489">Methyltransferase</keyword>
<comment type="catalytic activity">
    <reaction evidence="5">
        <text>a 3-(all-trans-polyprenyl)benzene-1,2-diol + S-adenosyl-L-methionine = a 2-methoxy-6-(all-trans-polyprenyl)phenol + S-adenosyl-L-homocysteine + H(+)</text>
        <dbReference type="Rhea" id="RHEA:31411"/>
        <dbReference type="Rhea" id="RHEA-COMP:9550"/>
        <dbReference type="Rhea" id="RHEA-COMP:9551"/>
        <dbReference type="ChEBI" id="CHEBI:15378"/>
        <dbReference type="ChEBI" id="CHEBI:57856"/>
        <dbReference type="ChEBI" id="CHEBI:59789"/>
        <dbReference type="ChEBI" id="CHEBI:62729"/>
        <dbReference type="ChEBI" id="CHEBI:62731"/>
        <dbReference type="EC" id="2.1.1.222"/>
    </reaction>
</comment>
<keyword evidence="2 5" id="KW-0808">Transferase</keyword>
<protein>
    <recommendedName>
        <fullName evidence="5">Ubiquinone biosynthesis O-methyltransferase</fullName>
    </recommendedName>
    <alternativeName>
        <fullName evidence="5">2-polyprenyl-6-hydroxyphenol methylase</fullName>
        <ecNumber evidence="5">2.1.1.222</ecNumber>
    </alternativeName>
    <alternativeName>
        <fullName evidence="5">3-demethylubiquinone 3-O-methyltransferase</fullName>
        <ecNumber evidence="5">2.1.1.64</ecNumber>
    </alternativeName>
</protein>
<dbReference type="Gene3D" id="3.40.50.150">
    <property type="entry name" value="Vaccinia Virus protein VP39"/>
    <property type="match status" value="1"/>
</dbReference>
<keyword evidence="4 5" id="KW-0949">S-adenosyl-L-methionine</keyword>
<comment type="caution">
    <text evidence="6">The sequence shown here is derived from an EMBL/GenBank/DDBJ whole genome shotgun (WGS) entry which is preliminary data.</text>
</comment>
<dbReference type="CDD" id="cd02440">
    <property type="entry name" value="AdoMet_MTases"/>
    <property type="match status" value="1"/>
</dbReference>
<dbReference type="PANTHER" id="PTHR43464:SF19">
    <property type="entry name" value="UBIQUINONE BIOSYNTHESIS O-METHYLTRANSFERASE, MITOCHONDRIAL"/>
    <property type="match status" value="1"/>
</dbReference>
<evidence type="ECO:0000256" key="5">
    <source>
        <dbReference type="HAMAP-Rule" id="MF_00472"/>
    </source>
</evidence>
<comment type="function">
    <text evidence="5">O-methyltransferase that catalyzes the 2 O-methylation steps in the ubiquinone biosynthetic pathway.</text>
</comment>
<dbReference type="GO" id="GO:0032259">
    <property type="term" value="P:methylation"/>
    <property type="evidence" value="ECO:0007669"/>
    <property type="project" value="UniProtKB-KW"/>
</dbReference>
<dbReference type="SUPFAM" id="SSF53335">
    <property type="entry name" value="S-adenosyl-L-methionine-dependent methyltransferases"/>
    <property type="match status" value="1"/>
</dbReference>
<organism evidence="6 7">
    <name type="scientific">Marinobacter koreensis</name>
    <dbReference type="NCBI Taxonomy" id="335974"/>
    <lineage>
        <taxon>Bacteria</taxon>
        <taxon>Pseudomonadati</taxon>
        <taxon>Pseudomonadota</taxon>
        <taxon>Gammaproteobacteria</taxon>
        <taxon>Pseudomonadales</taxon>
        <taxon>Marinobacteraceae</taxon>
        <taxon>Marinobacter</taxon>
    </lineage>
</organism>
<keyword evidence="3 5" id="KW-0831">Ubiquinone biosynthesis</keyword>
<dbReference type="GO" id="GO:0102208">
    <property type="term" value="F:2-polyprenyl-6-hydroxyphenol methylase activity"/>
    <property type="evidence" value="ECO:0007669"/>
    <property type="project" value="UniProtKB-EC"/>
</dbReference>
<dbReference type="RefSeq" id="WP_248160375.1">
    <property type="nucleotide sequence ID" value="NZ_JAKZAJ010000006.1"/>
</dbReference>
<feature type="binding site" evidence="5">
    <location>
        <position position="124"/>
    </location>
    <ligand>
        <name>S-adenosyl-L-methionine</name>
        <dbReference type="ChEBI" id="CHEBI:59789"/>
    </ligand>
</feature>
<gene>
    <name evidence="5 6" type="primary">ubiG</name>
    <name evidence="6" type="ORF">ACFPQA_14380</name>
</gene>
<dbReference type="GO" id="GO:0061542">
    <property type="term" value="F:3-demethylubiquinol 3-O-methyltransferase activity"/>
    <property type="evidence" value="ECO:0007669"/>
    <property type="project" value="UniProtKB-EC"/>
</dbReference>
<dbReference type="InterPro" id="IPR010233">
    <property type="entry name" value="UbiG_MeTrfase"/>
</dbReference>
<dbReference type="NCBIfam" id="TIGR01983">
    <property type="entry name" value="UbiG"/>
    <property type="match status" value="1"/>
</dbReference>
<evidence type="ECO:0000256" key="4">
    <source>
        <dbReference type="ARBA" id="ARBA00022691"/>
    </source>
</evidence>
<accession>A0ABW0RS02</accession>
<comment type="catalytic activity">
    <reaction evidence="5">
        <text>a 3-demethylubiquinol + S-adenosyl-L-methionine = a ubiquinol + S-adenosyl-L-homocysteine + H(+)</text>
        <dbReference type="Rhea" id="RHEA:44380"/>
        <dbReference type="Rhea" id="RHEA-COMP:9566"/>
        <dbReference type="Rhea" id="RHEA-COMP:10914"/>
        <dbReference type="ChEBI" id="CHEBI:15378"/>
        <dbReference type="ChEBI" id="CHEBI:17976"/>
        <dbReference type="ChEBI" id="CHEBI:57856"/>
        <dbReference type="ChEBI" id="CHEBI:59789"/>
        <dbReference type="ChEBI" id="CHEBI:84422"/>
        <dbReference type="EC" id="2.1.1.64"/>
    </reaction>
</comment>
<evidence type="ECO:0000256" key="1">
    <source>
        <dbReference type="ARBA" id="ARBA00022603"/>
    </source>
</evidence>
<dbReference type="EMBL" id="JBHSNL010000004">
    <property type="protein sequence ID" value="MFC5546248.1"/>
    <property type="molecule type" value="Genomic_DNA"/>
</dbReference>
<evidence type="ECO:0000313" key="6">
    <source>
        <dbReference type="EMBL" id="MFC5546248.1"/>
    </source>
</evidence>
<sequence>MTNQNVDRNEIAKFEALANRWWDPSSEFKPLHDINPLRLNYIDERVSLAGKKVLDVGCGGGLLSEGMAQRGAHVTGIDMGEAPLSVARLHGLESGISVDYRQITVEELARDPEQAGQYDVVTCLEMLEHVPDPASVLKSCAAMLKPGGHLFVSTINRNPKSFLFAIVGAEYVLNMLPKGTHEWKKFIRPSEMSDFLRQAGLDVRELTGMTYNPITKSYKLGRDVDVNYLMHARDTRDA</sequence>
<evidence type="ECO:0000256" key="3">
    <source>
        <dbReference type="ARBA" id="ARBA00022688"/>
    </source>
</evidence>
<dbReference type="Pfam" id="PF13489">
    <property type="entry name" value="Methyltransf_23"/>
    <property type="match status" value="1"/>
</dbReference>
<proteinExistence type="inferred from homology"/>
<dbReference type="InterPro" id="IPR029063">
    <property type="entry name" value="SAM-dependent_MTases_sf"/>
</dbReference>
<comment type="similarity">
    <text evidence="5">Belongs to the methyltransferase superfamily. UbiG/COQ3 family.</text>
</comment>
<keyword evidence="7" id="KW-1185">Reference proteome</keyword>
<dbReference type="HAMAP" id="MF_00472">
    <property type="entry name" value="UbiG"/>
    <property type="match status" value="1"/>
</dbReference>
<feature type="binding site" evidence="5">
    <location>
        <position position="57"/>
    </location>
    <ligand>
        <name>S-adenosyl-L-methionine</name>
        <dbReference type="ChEBI" id="CHEBI:59789"/>
    </ligand>
</feature>
<dbReference type="EC" id="2.1.1.64" evidence="5"/>
<comment type="pathway">
    <text evidence="5">Cofactor biosynthesis; ubiquinone biosynthesis.</text>
</comment>
<name>A0ABW0RS02_9GAMM</name>
<dbReference type="Proteomes" id="UP001596055">
    <property type="component" value="Unassembled WGS sequence"/>
</dbReference>
<evidence type="ECO:0000256" key="2">
    <source>
        <dbReference type="ARBA" id="ARBA00022679"/>
    </source>
</evidence>
<dbReference type="PANTHER" id="PTHR43464">
    <property type="entry name" value="METHYLTRANSFERASE"/>
    <property type="match status" value="1"/>
</dbReference>
<dbReference type="EC" id="2.1.1.222" evidence="5"/>